<evidence type="ECO:0000259" key="7">
    <source>
        <dbReference type="Pfam" id="PF17917"/>
    </source>
</evidence>
<dbReference type="PANTHER" id="PTHR47266">
    <property type="entry name" value="ENDONUCLEASE-RELATED"/>
    <property type="match status" value="1"/>
</dbReference>
<dbReference type="Proteomes" id="UP000189701">
    <property type="component" value="Unplaced"/>
</dbReference>
<organism evidence="8 9">
    <name type="scientific">Nicotiana sylvestris</name>
    <name type="common">Wood tobacco</name>
    <name type="synonym">South American tobacco</name>
    <dbReference type="NCBI Taxonomy" id="4096"/>
    <lineage>
        <taxon>Eukaryota</taxon>
        <taxon>Viridiplantae</taxon>
        <taxon>Streptophyta</taxon>
        <taxon>Embryophyta</taxon>
        <taxon>Tracheophyta</taxon>
        <taxon>Spermatophyta</taxon>
        <taxon>Magnoliopsida</taxon>
        <taxon>eudicotyledons</taxon>
        <taxon>Gunneridae</taxon>
        <taxon>Pentapetalae</taxon>
        <taxon>asterids</taxon>
        <taxon>lamiids</taxon>
        <taxon>Solanales</taxon>
        <taxon>Solanaceae</taxon>
        <taxon>Nicotianoideae</taxon>
        <taxon>Nicotianeae</taxon>
        <taxon>Nicotiana</taxon>
    </lineage>
</organism>
<keyword evidence="4" id="KW-0255">Endonuclease</keyword>
<dbReference type="GO" id="GO:0004519">
    <property type="term" value="F:endonuclease activity"/>
    <property type="evidence" value="ECO:0007669"/>
    <property type="project" value="UniProtKB-KW"/>
</dbReference>
<keyword evidence="2" id="KW-0548">Nucleotidyltransferase</keyword>
<keyword evidence="5" id="KW-0378">Hydrolase</keyword>
<keyword evidence="3" id="KW-0540">Nuclease</keyword>
<feature type="domain" description="Reverse transcriptase RNase H-like" evidence="7">
    <location>
        <begin position="43"/>
        <end position="126"/>
    </location>
</feature>
<dbReference type="RefSeq" id="XP_009802486.1">
    <property type="nucleotide sequence ID" value="XM_009804184.1"/>
</dbReference>
<dbReference type="Pfam" id="PF17917">
    <property type="entry name" value="RT_RNaseH"/>
    <property type="match status" value="1"/>
</dbReference>
<keyword evidence="1" id="KW-0808">Transferase</keyword>
<evidence type="ECO:0000256" key="4">
    <source>
        <dbReference type="ARBA" id="ARBA00022759"/>
    </source>
</evidence>
<dbReference type="InterPro" id="IPR043502">
    <property type="entry name" value="DNA/RNA_pol_sf"/>
</dbReference>
<dbReference type="InterPro" id="IPR052160">
    <property type="entry name" value="Gypsy_RT_Integrase-like"/>
</dbReference>
<protein>
    <submittedName>
        <fullName evidence="9">Uncharacterized protein LOC104248011</fullName>
    </submittedName>
</protein>
<keyword evidence="6" id="KW-0695">RNA-directed DNA polymerase</keyword>
<dbReference type="SUPFAM" id="SSF53098">
    <property type="entry name" value="Ribonuclease H-like"/>
    <property type="match status" value="1"/>
</dbReference>
<reference evidence="8" key="1">
    <citation type="journal article" date="2013" name="Genome Biol.">
        <title>Reference genomes and transcriptomes of Nicotiana sylvestris and Nicotiana tomentosiformis.</title>
        <authorList>
            <person name="Sierro N."/>
            <person name="Battey J.N."/>
            <person name="Ouadi S."/>
            <person name="Bovet L."/>
            <person name="Goepfert S."/>
            <person name="Bakaher N."/>
            <person name="Peitsch M.C."/>
            <person name="Ivanov N.V."/>
        </authorList>
    </citation>
    <scope>NUCLEOTIDE SEQUENCE [LARGE SCALE GENOMIC DNA]</scope>
</reference>
<proteinExistence type="predicted"/>
<dbReference type="SUPFAM" id="SSF56672">
    <property type="entry name" value="DNA/RNA polymerases"/>
    <property type="match status" value="1"/>
</dbReference>
<dbReference type="InterPro" id="IPR036397">
    <property type="entry name" value="RNaseH_sf"/>
</dbReference>
<evidence type="ECO:0000313" key="8">
    <source>
        <dbReference type="Proteomes" id="UP000189701"/>
    </source>
</evidence>
<evidence type="ECO:0000256" key="1">
    <source>
        <dbReference type="ARBA" id="ARBA00022679"/>
    </source>
</evidence>
<dbReference type="InterPro" id="IPR041373">
    <property type="entry name" value="RT_RNaseH"/>
</dbReference>
<evidence type="ECO:0000256" key="5">
    <source>
        <dbReference type="ARBA" id="ARBA00022801"/>
    </source>
</evidence>
<dbReference type="GO" id="GO:0003964">
    <property type="term" value="F:RNA-directed DNA polymerase activity"/>
    <property type="evidence" value="ECO:0007669"/>
    <property type="project" value="UniProtKB-KW"/>
</dbReference>
<dbReference type="STRING" id="4096.A0A1U7YKI2"/>
<accession>A0A1U7YKI2</accession>
<evidence type="ECO:0000256" key="2">
    <source>
        <dbReference type="ARBA" id="ARBA00022695"/>
    </source>
</evidence>
<dbReference type="CDD" id="cd09274">
    <property type="entry name" value="RNase_HI_RT_Ty3"/>
    <property type="match status" value="1"/>
</dbReference>
<evidence type="ECO:0000256" key="3">
    <source>
        <dbReference type="ARBA" id="ARBA00022722"/>
    </source>
</evidence>
<dbReference type="Gene3D" id="3.30.420.10">
    <property type="entry name" value="Ribonuclease H-like superfamily/Ribonuclease H"/>
    <property type="match status" value="1"/>
</dbReference>
<reference evidence="9" key="2">
    <citation type="submission" date="2025-08" db="UniProtKB">
        <authorList>
            <consortium name="RefSeq"/>
        </authorList>
    </citation>
    <scope>IDENTIFICATION</scope>
    <source>
        <tissue evidence="9">Leaf</tissue>
    </source>
</reference>
<dbReference type="GO" id="GO:0003676">
    <property type="term" value="F:nucleic acid binding"/>
    <property type="evidence" value="ECO:0007669"/>
    <property type="project" value="InterPro"/>
</dbReference>
<dbReference type="AlphaFoldDB" id="A0A1U7YKI2"/>
<dbReference type="GO" id="GO:0016787">
    <property type="term" value="F:hydrolase activity"/>
    <property type="evidence" value="ECO:0007669"/>
    <property type="project" value="UniProtKB-KW"/>
</dbReference>
<evidence type="ECO:0000313" key="9">
    <source>
        <dbReference type="RefSeq" id="XP_009802486.1"/>
    </source>
</evidence>
<keyword evidence="8" id="KW-1185">Reference proteome</keyword>
<sequence>MKQKAGLLELDDISAMRADLAKLANQMTRMTMGPSQPMQQVQQIDIAIGAVLGQQKENIFCSIHYASRTLNPSQMNYTVTEKEFLAVVWAFDKFRSYLVGTKVIVYTDHSSIRYLFAKKDVKPRLENRGNVTEGESIKETFPDEHLLAITSDETPWCQRTGTIMKKHEMPLQNILAVELFDVWGIDFIGPFPYSNGYRYILVAVDYVSKWVEAIALPNNDAKVVDKWTSAGAHD</sequence>
<dbReference type="eggNOG" id="KOG0017">
    <property type="taxonomic scope" value="Eukaryota"/>
</dbReference>
<name>A0A1U7YKI2_NICSY</name>
<dbReference type="FunFam" id="3.10.20.370:FF:000001">
    <property type="entry name" value="Retrovirus-related Pol polyprotein from transposon 17.6-like protein"/>
    <property type="match status" value="1"/>
</dbReference>
<gene>
    <name evidence="9" type="primary">LOC104248011</name>
</gene>
<dbReference type="InterPro" id="IPR012337">
    <property type="entry name" value="RNaseH-like_sf"/>
</dbReference>
<evidence type="ECO:0000256" key="6">
    <source>
        <dbReference type="ARBA" id="ARBA00022918"/>
    </source>
</evidence>